<evidence type="ECO:0000313" key="2">
    <source>
        <dbReference type="Proteomes" id="UP001208690"/>
    </source>
</evidence>
<accession>A0ABT3BJR8</accession>
<sequence>MTDKFNSHTAGLSSPPANLIAVTPSDDTDLPMASRCINVSGGGAVRVTTIHGDTATLFVAAGVVFPIRAQRIHATDTTATGIVVMY</sequence>
<dbReference type="Proteomes" id="UP001208690">
    <property type="component" value="Unassembled WGS sequence"/>
</dbReference>
<gene>
    <name evidence="1" type="ORF">MUB52_20475</name>
</gene>
<dbReference type="RefSeq" id="WP_263846024.1">
    <property type="nucleotide sequence ID" value="NZ_JALIEB010000020.1"/>
</dbReference>
<comment type="caution">
    <text evidence="1">The sequence shown here is derived from an EMBL/GenBank/DDBJ whole genome shotgun (WGS) entry which is preliminary data.</text>
</comment>
<organism evidence="1 2">
    <name type="scientific">Roseobacter sinensis</name>
    <dbReference type="NCBI Taxonomy" id="2931391"/>
    <lineage>
        <taxon>Bacteria</taxon>
        <taxon>Pseudomonadati</taxon>
        <taxon>Pseudomonadota</taxon>
        <taxon>Alphaproteobacteria</taxon>
        <taxon>Rhodobacterales</taxon>
        <taxon>Roseobacteraceae</taxon>
        <taxon>Roseobacter</taxon>
    </lineage>
</organism>
<protein>
    <submittedName>
        <fullName evidence="1">Uncharacterized protein</fullName>
    </submittedName>
</protein>
<reference evidence="1 2" key="1">
    <citation type="submission" date="2022-04" db="EMBL/GenBank/DDBJ databases">
        <title>Roseobacter sp. WL0113 is a bacterium isolated from neritic sediment.</title>
        <authorList>
            <person name="Wang L."/>
            <person name="He W."/>
            <person name="Zhang D.-F."/>
        </authorList>
    </citation>
    <scope>NUCLEOTIDE SEQUENCE [LARGE SCALE GENOMIC DNA]</scope>
    <source>
        <strain evidence="1 2">WL0113</strain>
    </source>
</reference>
<keyword evidence="2" id="KW-1185">Reference proteome</keyword>
<dbReference type="EMBL" id="JALIEB010000020">
    <property type="protein sequence ID" value="MCV3273817.1"/>
    <property type="molecule type" value="Genomic_DNA"/>
</dbReference>
<name>A0ABT3BJR8_9RHOB</name>
<proteinExistence type="predicted"/>
<evidence type="ECO:0000313" key="1">
    <source>
        <dbReference type="EMBL" id="MCV3273817.1"/>
    </source>
</evidence>